<evidence type="ECO:0000313" key="2">
    <source>
        <dbReference type="Proteomes" id="UP000036061"/>
    </source>
</evidence>
<dbReference type="RefSeq" id="WP_048033502.1">
    <property type="nucleotide sequence ID" value="NZ_CP030117.1"/>
</dbReference>
<proteinExistence type="predicted"/>
<accession>A0A2Z4MKF6</accession>
<gene>
    <name evidence="1" type="ORF">AB432_018335</name>
</gene>
<reference evidence="1 2" key="1">
    <citation type="journal article" date="2015" name="Genome Announc.">
        <title>Draft Genome Sequence of Brevibacillus brevis DZQ7, a Plant Growth-Promoting Rhizobacterium with Broad-Spectrum Antimicrobial Activity.</title>
        <authorList>
            <person name="Hou Q."/>
            <person name="Wang C."/>
            <person name="Hou X."/>
            <person name="Xia Z."/>
            <person name="Ye J."/>
            <person name="Liu K."/>
            <person name="Liu H."/>
            <person name="Wang J."/>
            <person name="Guo H."/>
            <person name="Yu X."/>
            <person name="Yang Y."/>
            <person name="Du B."/>
            <person name="Ding Y."/>
        </authorList>
    </citation>
    <scope>NUCLEOTIDE SEQUENCE [LARGE SCALE GENOMIC DNA]</scope>
    <source>
        <strain evidence="1 2">DZQ7</strain>
    </source>
</reference>
<sequence>MAILTSNELIGFYAEFDSWELSRLDPVILRANVYVEGQVTVPDPVPLELKLAVAMVVKDMAQDRRLSSTKQGDYQETFSYVSNDPKVEGILKKYNKNRGQKLWMI</sequence>
<protein>
    <submittedName>
        <fullName evidence="1">DNA-packaging protein</fullName>
    </submittedName>
</protein>
<organism evidence="1 2">
    <name type="scientific">Brevibacillus brevis</name>
    <name type="common">Bacillus brevis</name>
    <dbReference type="NCBI Taxonomy" id="1393"/>
    <lineage>
        <taxon>Bacteria</taxon>
        <taxon>Bacillati</taxon>
        <taxon>Bacillota</taxon>
        <taxon>Bacilli</taxon>
        <taxon>Bacillales</taxon>
        <taxon>Paenibacillaceae</taxon>
        <taxon>Brevibacillus</taxon>
    </lineage>
</organism>
<dbReference type="AlphaFoldDB" id="A0A2Z4MKF6"/>
<dbReference type="Proteomes" id="UP000036061">
    <property type="component" value="Chromosome"/>
</dbReference>
<dbReference type="EMBL" id="CP030117">
    <property type="protein sequence ID" value="AWX56883.1"/>
    <property type="molecule type" value="Genomic_DNA"/>
</dbReference>
<evidence type="ECO:0000313" key="1">
    <source>
        <dbReference type="EMBL" id="AWX56883.1"/>
    </source>
</evidence>
<name>A0A2Z4MKF6_BREBE</name>